<gene>
    <name evidence="5" type="primary">rcsB</name>
    <name evidence="5" type="ORF">AFCDBAGC_0893</name>
</gene>
<dbReference type="CDD" id="cd06170">
    <property type="entry name" value="LuxR_C_like"/>
    <property type="match status" value="1"/>
</dbReference>
<dbReference type="Proteomes" id="UP001055117">
    <property type="component" value="Unassembled WGS sequence"/>
</dbReference>
<reference evidence="5 6" key="1">
    <citation type="journal article" date="2021" name="Front. Microbiol.">
        <title>Comprehensive Comparative Genomics and Phenotyping of Methylobacterium Species.</title>
        <authorList>
            <person name="Alessa O."/>
            <person name="Ogura Y."/>
            <person name="Fujitani Y."/>
            <person name="Takami H."/>
            <person name="Hayashi T."/>
            <person name="Sahin N."/>
            <person name="Tani A."/>
        </authorList>
    </citation>
    <scope>NUCLEOTIDE SEQUENCE [LARGE SCALE GENOMIC DNA]</scope>
    <source>
        <strain evidence="5 6">DSM 23679</strain>
    </source>
</reference>
<organism evidence="5 6">
    <name type="scientific">Methylobacterium cerastii</name>
    <dbReference type="NCBI Taxonomy" id="932741"/>
    <lineage>
        <taxon>Bacteria</taxon>
        <taxon>Pseudomonadati</taxon>
        <taxon>Pseudomonadota</taxon>
        <taxon>Alphaproteobacteria</taxon>
        <taxon>Hyphomicrobiales</taxon>
        <taxon>Methylobacteriaceae</taxon>
        <taxon>Methylobacterium</taxon>
    </lineage>
</organism>
<dbReference type="Pfam" id="PF00196">
    <property type="entry name" value="GerE"/>
    <property type="match status" value="1"/>
</dbReference>
<keyword evidence="1" id="KW-0805">Transcription regulation</keyword>
<evidence type="ECO:0000313" key="5">
    <source>
        <dbReference type="EMBL" id="GJD43051.1"/>
    </source>
</evidence>
<protein>
    <submittedName>
        <fullName evidence="5">Transcriptional regulatory protein RcsB</fullName>
    </submittedName>
</protein>
<dbReference type="PANTHER" id="PTHR44688:SF16">
    <property type="entry name" value="DNA-BINDING TRANSCRIPTIONAL ACTIVATOR DEVR_DOSR"/>
    <property type="match status" value="1"/>
</dbReference>
<keyword evidence="6" id="KW-1185">Reference proteome</keyword>
<evidence type="ECO:0000256" key="2">
    <source>
        <dbReference type="ARBA" id="ARBA00023125"/>
    </source>
</evidence>
<accession>A0ABQ4QCX9</accession>
<keyword evidence="2" id="KW-0238">DNA-binding</keyword>
<dbReference type="SUPFAM" id="SSF46894">
    <property type="entry name" value="C-terminal effector domain of the bipartite response regulators"/>
    <property type="match status" value="1"/>
</dbReference>
<dbReference type="PRINTS" id="PR00038">
    <property type="entry name" value="HTHLUXR"/>
</dbReference>
<dbReference type="InterPro" id="IPR000792">
    <property type="entry name" value="Tscrpt_reg_LuxR_C"/>
</dbReference>
<evidence type="ECO:0000259" key="4">
    <source>
        <dbReference type="PROSITE" id="PS50043"/>
    </source>
</evidence>
<dbReference type="InterPro" id="IPR016032">
    <property type="entry name" value="Sig_transdc_resp-reg_C-effctor"/>
</dbReference>
<keyword evidence="3" id="KW-0804">Transcription</keyword>
<proteinExistence type="predicted"/>
<dbReference type="Gene3D" id="3.40.50.2300">
    <property type="match status" value="1"/>
</dbReference>
<dbReference type="PROSITE" id="PS00622">
    <property type="entry name" value="HTH_LUXR_1"/>
    <property type="match status" value="1"/>
</dbReference>
<evidence type="ECO:0000256" key="3">
    <source>
        <dbReference type="ARBA" id="ARBA00023163"/>
    </source>
</evidence>
<sequence>MPGKDGVCGMSMAVDVLVFDEPQEMNPAFRATLEHMPALHTIGEADLDRVDPANVVALIFLDETRLADGLGHLADLKARLPALKTLVAFQALNAADLDALLRAGADAFVARSAAPRDLCNAVLALAEGAPQLIARAEVEAEPVSAAAEPADGLGLTPREAEVLRFLSAGFSNKEVARRLMLSVRTVETHRLNLRRKTQTGRLKDLVSLARQLGLAPVLDAETSRRGVEAPRTNTGEGPARH</sequence>
<evidence type="ECO:0000256" key="1">
    <source>
        <dbReference type="ARBA" id="ARBA00023015"/>
    </source>
</evidence>
<dbReference type="SMART" id="SM00421">
    <property type="entry name" value="HTH_LUXR"/>
    <property type="match status" value="1"/>
</dbReference>
<dbReference type="EMBL" id="BPQG01000008">
    <property type="protein sequence ID" value="GJD43051.1"/>
    <property type="molecule type" value="Genomic_DNA"/>
</dbReference>
<feature type="domain" description="HTH luxR-type" evidence="4">
    <location>
        <begin position="148"/>
        <end position="213"/>
    </location>
</feature>
<name>A0ABQ4QCX9_9HYPH</name>
<comment type="caution">
    <text evidence="5">The sequence shown here is derived from an EMBL/GenBank/DDBJ whole genome shotgun (WGS) entry which is preliminary data.</text>
</comment>
<evidence type="ECO:0000313" key="6">
    <source>
        <dbReference type="Proteomes" id="UP001055117"/>
    </source>
</evidence>
<dbReference type="PROSITE" id="PS50043">
    <property type="entry name" value="HTH_LUXR_2"/>
    <property type="match status" value="1"/>
</dbReference>
<dbReference type="PANTHER" id="PTHR44688">
    <property type="entry name" value="DNA-BINDING TRANSCRIPTIONAL ACTIVATOR DEVR_DOSR"/>
    <property type="match status" value="1"/>
</dbReference>